<dbReference type="NCBIfam" id="TIGR00879">
    <property type="entry name" value="SP"/>
    <property type="match status" value="1"/>
</dbReference>
<dbReference type="InterPro" id="IPR020846">
    <property type="entry name" value="MFS_dom"/>
</dbReference>
<sequence length="703" mass="77844">MGAFLFGYDMAFIGTSIELHSFKKDFGLEHASKAVEDAFAANIVSLLQAGCFFGSLISAPLSDCFGRKLALGLAGLIFCVGSTMQVASLGREAVMFVGRFVGGLAVGAASMLVPLYTAECSPPHIRGRLVGIFEIGVQVGMCIGFWINYAVDQTMAPSTSQWLTPFAIQFIPGGLLIIGLLFLPESPRWTVRVRGKRLARQTLSYLRGLPQTHPSVESELNDIIAQLEDERANNPGKGLWVGIKELTHPGIRDRLFLGFVIMVFCQMAGSTAINHYSPRIFRSIGLTGSKATLISTGLYGVVRLVAVYIAMYWTVDRFGRTRMLMWGSALMAFCMWFIGAFVKLHATTNHADVKGHTSAGSYAAGVFIFVYAFGFCFSWAGVPWVICSEIYPLRVRSLCMAICTATHWLLNFVIARSFPYMIRDIKYGTYFFFAGFLTLAIPFVWLIVPETKGLKLEEVDDVFRNRTFWGRRKSRLPCGDHADPCSVDAERGKTERVRDIKSAGVKETEPPASPSFVLICGFVIAMWALISLRYSLTVVVAQSWAFVFCHCNDTVNIIPSSSPAVGRSCEICFVANQFNQARFRYLAVARQTPVSSNFDSHEGTTPSYILPPLASYHVLVILLHCPFVADGHLHNTTPFIAINWFRTCATAATAIIRLLHSYDEPFSIRRAPNLISYATYMMTRIIVRIADQEEEDSQAHAGL</sequence>
<evidence type="ECO:0000256" key="3">
    <source>
        <dbReference type="ARBA" id="ARBA00022448"/>
    </source>
</evidence>
<evidence type="ECO:0000256" key="5">
    <source>
        <dbReference type="ARBA" id="ARBA00022692"/>
    </source>
</evidence>
<feature type="transmembrane region" description="Helical" evidence="13">
    <location>
        <begin position="93"/>
        <end position="117"/>
    </location>
</feature>
<evidence type="ECO:0000256" key="1">
    <source>
        <dbReference type="ARBA" id="ARBA00004651"/>
    </source>
</evidence>
<comment type="similarity">
    <text evidence="2">Belongs to the major facilitator superfamily. Sugar transporter (TC 2.A.1.1) family.</text>
</comment>
<feature type="transmembrane region" description="Helical" evidence="13">
    <location>
        <begin position="129"/>
        <end position="150"/>
    </location>
</feature>
<feature type="transmembrane region" description="Helical" evidence="13">
    <location>
        <begin position="323"/>
        <end position="342"/>
    </location>
</feature>
<dbReference type="CDD" id="cd12148">
    <property type="entry name" value="fungal_TF_MHR"/>
    <property type="match status" value="1"/>
</dbReference>
<evidence type="ECO:0000259" key="14">
    <source>
        <dbReference type="PROSITE" id="PS50850"/>
    </source>
</evidence>
<keyword evidence="4" id="KW-1003">Cell membrane</keyword>
<comment type="subunit">
    <text evidence="11">Interacts with creB.</text>
</comment>
<feature type="transmembrane region" description="Helical" evidence="13">
    <location>
        <begin position="69"/>
        <end position="87"/>
    </location>
</feature>
<comment type="subcellular location">
    <subcellularLocation>
        <location evidence="1">Cell membrane</location>
        <topology evidence="1">Multi-pass membrane protein</topology>
    </subcellularLocation>
</comment>
<keyword evidence="7" id="KW-0672">Quinate metabolism</keyword>
<proteinExistence type="inferred from homology"/>
<evidence type="ECO:0000256" key="6">
    <source>
        <dbReference type="ARBA" id="ARBA00022843"/>
    </source>
</evidence>
<evidence type="ECO:0000256" key="10">
    <source>
        <dbReference type="ARBA" id="ARBA00037560"/>
    </source>
</evidence>
<dbReference type="AlphaFoldDB" id="A0A5N6WZQ0"/>
<gene>
    <name evidence="15" type="ORF">BDV39DRAFT_206115</name>
</gene>
<dbReference type="InterPro" id="IPR050360">
    <property type="entry name" value="MFS_Sugar_Transporters"/>
</dbReference>
<dbReference type="PANTHER" id="PTHR48022:SF34">
    <property type="entry name" value="MAJOR FACILITATOR SUPERFAMILY (MFS) PROFILE DOMAIN-CONTAINING PROTEIN-RELATED"/>
    <property type="match status" value="1"/>
</dbReference>
<dbReference type="PROSITE" id="PS00217">
    <property type="entry name" value="SUGAR_TRANSPORT_2"/>
    <property type="match status" value="1"/>
</dbReference>
<dbReference type="SUPFAM" id="SSF103473">
    <property type="entry name" value="MFS general substrate transporter"/>
    <property type="match status" value="1"/>
</dbReference>
<dbReference type="Gene3D" id="1.20.1250.20">
    <property type="entry name" value="MFS general substrate transporter like domains"/>
    <property type="match status" value="1"/>
</dbReference>
<dbReference type="PROSITE" id="PS50850">
    <property type="entry name" value="MFS"/>
    <property type="match status" value="1"/>
</dbReference>
<dbReference type="PRINTS" id="PR00171">
    <property type="entry name" value="SUGRTRNSPORT"/>
</dbReference>
<keyword evidence="16" id="KW-1185">Reference proteome</keyword>
<evidence type="ECO:0000256" key="4">
    <source>
        <dbReference type="ARBA" id="ARBA00022475"/>
    </source>
</evidence>
<keyword evidence="8 13" id="KW-1133">Transmembrane helix</keyword>
<dbReference type="InterPro" id="IPR005828">
    <property type="entry name" value="MFS_sugar_transport-like"/>
</dbReference>
<keyword evidence="3" id="KW-0813">Transport</keyword>
<evidence type="ECO:0000256" key="11">
    <source>
        <dbReference type="ARBA" id="ARBA00038682"/>
    </source>
</evidence>
<feature type="transmembrane region" description="Helical" evidence="13">
    <location>
        <begin position="38"/>
        <end position="57"/>
    </location>
</feature>
<dbReference type="PROSITE" id="PS00216">
    <property type="entry name" value="SUGAR_TRANSPORT_1"/>
    <property type="match status" value="1"/>
</dbReference>
<feature type="transmembrane region" description="Helical" evidence="13">
    <location>
        <begin position="162"/>
        <end position="183"/>
    </location>
</feature>
<feature type="domain" description="Major facilitator superfamily (MFS) profile" evidence="14">
    <location>
        <begin position="1"/>
        <end position="452"/>
    </location>
</feature>
<dbReference type="FunFam" id="1.20.1250.20:FF:000026">
    <property type="entry name" value="MFS quinate transporter QutD"/>
    <property type="match status" value="1"/>
</dbReference>
<evidence type="ECO:0000256" key="2">
    <source>
        <dbReference type="ARBA" id="ARBA00010992"/>
    </source>
</evidence>
<feature type="transmembrane region" description="Helical" evidence="13">
    <location>
        <begin position="362"/>
        <end position="386"/>
    </location>
</feature>
<feature type="transmembrane region" description="Helical" evidence="13">
    <location>
        <begin position="293"/>
        <end position="311"/>
    </location>
</feature>
<organism evidence="15 16">
    <name type="scientific">Aspergillus sergii</name>
    <dbReference type="NCBI Taxonomy" id="1034303"/>
    <lineage>
        <taxon>Eukaryota</taxon>
        <taxon>Fungi</taxon>
        <taxon>Dikarya</taxon>
        <taxon>Ascomycota</taxon>
        <taxon>Pezizomycotina</taxon>
        <taxon>Eurotiomycetes</taxon>
        <taxon>Eurotiomycetidae</taxon>
        <taxon>Eurotiales</taxon>
        <taxon>Aspergillaceae</taxon>
        <taxon>Aspergillus</taxon>
        <taxon>Aspergillus subgen. Circumdati</taxon>
    </lineage>
</organism>
<evidence type="ECO:0000313" key="15">
    <source>
        <dbReference type="EMBL" id="KAE8326223.1"/>
    </source>
</evidence>
<dbReference type="InterPro" id="IPR036259">
    <property type="entry name" value="MFS_trans_sf"/>
</dbReference>
<feature type="transmembrane region" description="Helical" evidence="13">
    <location>
        <begin position="516"/>
        <end position="536"/>
    </location>
</feature>
<keyword evidence="5 13" id="KW-0812">Transmembrane</keyword>
<dbReference type="InterPro" id="IPR005829">
    <property type="entry name" value="Sugar_transporter_CS"/>
</dbReference>
<evidence type="ECO:0000256" key="12">
    <source>
        <dbReference type="ARBA" id="ARBA00043213"/>
    </source>
</evidence>
<evidence type="ECO:0000313" key="16">
    <source>
        <dbReference type="Proteomes" id="UP000325945"/>
    </source>
</evidence>
<dbReference type="GO" id="GO:0005351">
    <property type="term" value="F:carbohydrate:proton symporter activity"/>
    <property type="evidence" value="ECO:0007669"/>
    <property type="project" value="TreeGrafter"/>
</dbReference>
<keyword evidence="9 13" id="KW-0472">Membrane</keyword>
<accession>A0A5N6WZQ0</accession>
<evidence type="ECO:0000256" key="9">
    <source>
        <dbReference type="ARBA" id="ARBA00023136"/>
    </source>
</evidence>
<evidence type="ECO:0000256" key="13">
    <source>
        <dbReference type="SAM" id="Phobius"/>
    </source>
</evidence>
<feature type="transmembrane region" description="Helical" evidence="13">
    <location>
        <begin position="255"/>
        <end position="273"/>
    </location>
</feature>
<dbReference type="InterPro" id="IPR003663">
    <property type="entry name" value="Sugar/inositol_transpt"/>
</dbReference>
<comment type="function">
    <text evidence="10">Integral membrane transporter that imports quinic acid to be catabolized as a carbon source.</text>
</comment>
<name>A0A5N6WZQ0_9EURO</name>
<evidence type="ECO:0000256" key="8">
    <source>
        <dbReference type="ARBA" id="ARBA00022989"/>
    </source>
</evidence>
<dbReference type="Proteomes" id="UP000325945">
    <property type="component" value="Unassembled WGS sequence"/>
</dbReference>
<evidence type="ECO:0000256" key="7">
    <source>
        <dbReference type="ARBA" id="ARBA00022911"/>
    </source>
</evidence>
<protein>
    <recommendedName>
        <fullName evidence="12">Quinate transporter</fullName>
    </recommendedName>
</protein>
<keyword evidence="6" id="KW-0832">Ubl conjugation</keyword>
<feature type="transmembrane region" description="Helical" evidence="13">
    <location>
        <begin position="430"/>
        <end position="448"/>
    </location>
</feature>
<dbReference type="PANTHER" id="PTHR48022">
    <property type="entry name" value="PLASTIDIC GLUCOSE TRANSPORTER 4"/>
    <property type="match status" value="1"/>
</dbReference>
<dbReference type="GO" id="GO:0005886">
    <property type="term" value="C:plasma membrane"/>
    <property type="evidence" value="ECO:0007669"/>
    <property type="project" value="UniProtKB-SubCell"/>
</dbReference>
<reference evidence="16" key="1">
    <citation type="submission" date="2019-04" db="EMBL/GenBank/DDBJ databases">
        <title>Friends and foes A comparative genomics studyof 23 Aspergillus species from section Flavi.</title>
        <authorList>
            <consortium name="DOE Joint Genome Institute"/>
            <person name="Kjaerbolling I."/>
            <person name="Vesth T."/>
            <person name="Frisvad J.C."/>
            <person name="Nybo J.L."/>
            <person name="Theobald S."/>
            <person name="Kildgaard S."/>
            <person name="Isbrandt T."/>
            <person name="Kuo A."/>
            <person name="Sato A."/>
            <person name="Lyhne E.K."/>
            <person name="Kogle M.E."/>
            <person name="Wiebenga A."/>
            <person name="Kun R.S."/>
            <person name="Lubbers R.J."/>
            <person name="Makela M.R."/>
            <person name="Barry K."/>
            <person name="Chovatia M."/>
            <person name="Clum A."/>
            <person name="Daum C."/>
            <person name="Haridas S."/>
            <person name="He G."/>
            <person name="LaButti K."/>
            <person name="Lipzen A."/>
            <person name="Mondo S."/>
            <person name="Riley R."/>
            <person name="Salamov A."/>
            <person name="Simmons B.A."/>
            <person name="Magnuson J.K."/>
            <person name="Henrissat B."/>
            <person name="Mortensen U.H."/>
            <person name="Larsen T.O."/>
            <person name="Devries R.P."/>
            <person name="Grigoriev I.V."/>
            <person name="Machida M."/>
            <person name="Baker S.E."/>
            <person name="Andersen M.R."/>
        </authorList>
    </citation>
    <scope>NUCLEOTIDE SEQUENCE [LARGE SCALE GENOMIC DNA]</scope>
    <source>
        <strain evidence="16">CBS 130017</strain>
    </source>
</reference>
<dbReference type="Pfam" id="PF00083">
    <property type="entry name" value="Sugar_tr"/>
    <property type="match status" value="1"/>
</dbReference>
<dbReference type="EMBL" id="ML741801">
    <property type="protein sequence ID" value="KAE8326223.1"/>
    <property type="molecule type" value="Genomic_DNA"/>
</dbReference>